<dbReference type="OrthoDB" id="3781810at2"/>
<proteinExistence type="predicted"/>
<name>A0A4P7GM21_9ACTN</name>
<accession>A0A4P7GM21</accession>
<sequence>MSAPALDQVEAWRTEPLLVAADELDRAAEVVALEAASVRRHLDEAMAVGGGAWATTAGSRAEQEARVGVELADDLGAAASTLRSGAAELAAARSRLLDTVARAREQGFVVGPDGEVTSPPAPRPDGALVPPPSELPERVEAAALVETRRVAAEADVHRCLDEVAAVDERLADALVALPLHQTPESAMRAHVARTLELGDPVAALGTVGGAVVAGQTARAVLGMVARGRSLTAYGSLARVGAAGSSEAAAALRSFGEGSRSRPLGKAMGKVFLPLTVVNGVQDAASGGGHDGARGWATRGLGLAGAAGAGAVMLAPVLAPGVVVAGGAAVLAYGAWQAGTYVADHWDQVEAAAEDVTVWAGEQAVGAAGEVQESVAWARDRLDALGDLF</sequence>
<keyword evidence="3" id="KW-1185">Reference proteome</keyword>
<protein>
    <submittedName>
        <fullName evidence="2">Uncharacterized protein</fullName>
    </submittedName>
</protein>
<reference evidence="2 3" key="1">
    <citation type="submission" date="2019-03" db="EMBL/GenBank/DDBJ databases">
        <title>Three New Species of Nocardioides, Nocardioides euryhalodurans sp. nov., Nocardioides seonyuensis sp. nov. and Nocardioides eburneoflavus sp. nov., Iolated from Soil.</title>
        <authorList>
            <person name="Roh S.G."/>
            <person name="Lee C."/>
            <person name="Kim M.-K."/>
            <person name="Kim S.B."/>
        </authorList>
    </citation>
    <scope>NUCLEOTIDE SEQUENCE [LARGE SCALE GENOMIC DNA]</scope>
    <source>
        <strain evidence="2 3">MMS17-SY117</strain>
    </source>
</reference>
<evidence type="ECO:0000256" key="1">
    <source>
        <dbReference type="SAM" id="MobiDB-lite"/>
    </source>
</evidence>
<dbReference type="EMBL" id="CP038267">
    <property type="protein sequence ID" value="QBR93195.1"/>
    <property type="molecule type" value="Genomic_DNA"/>
</dbReference>
<evidence type="ECO:0000313" key="2">
    <source>
        <dbReference type="EMBL" id="QBR93195.1"/>
    </source>
</evidence>
<feature type="compositionally biased region" description="Pro residues" evidence="1">
    <location>
        <begin position="119"/>
        <end position="133"/>
    </location>
</feature>
<dbReference type="KEGG" id="noy:EXE57_13660"/>
<organism evidence="2 3">
    <name type="scientific">Nocardioides euryhalodurans</name>
    <dbReference type="NCBI Taxonomy" id="2518370"/>
    <lineage>
        <taxon>Bacteria</taxon>
        <taxon>Bacillati</taxon>
        <taxon>Actinomycetota</taxon>
        <taxon>Actinomycetes</taxon>
        <taxon>Propionibacteriales</taxon>
        <taxon>Nocardioidaceae</taxon>
        <taxon>Nocardioides</taxon>
    </lineage>
</organism>
<dbReference type="AlphaFoldDB" id="A0A4P7GM21"/>
<dbReference type="RefSeq" id="WP_135078373.1">
    <property type="nucleotide sequence ID" value="NZ_CP038267.1"/>
</dbReference>
<evidence type="ECO:0000313" key="3">
    <source>
        <dbReference type="Proteomes" id="UP000294894"/>
    </source>
</evidence>
<gene>
    <name evidence="2" type="ORF">EXE57_13660</name>
</gene>
<feature type="region of interest" description="Disordered" evidence="1">
    <location>
        <begin position="110"/>
        <end position="133"/>
    </location>
</feature>
<dbReference type="Proteomes" id="UP000294894">
    <property type="component" value="Chromosome"/>
</dbReference>